<name>A0A1F6CJ01_HANXR</name>
<keyword evidence="2 3" id="KW-0479">Metal-binding</keyword>
<comment type="caution">
    <text evidence="4">The sequence shown here is derived from an EMBL/GenBank/DDBJ whole genome shotgun (WGS) entry which is preliminary data.</text>
</comment>
<evidence type="ECO:0000256" key="1">
    <source>
        <dbReference type="ARBA" id="ARBA00006964"/>
    </source>
</evidence>
<dbReference type="SUPFAM" id="SSF102705">
    <property type="entry name" value="NIF3 (NGG1p interacting factor 3)-like"/>
    <property type="match status" value="1"/>
</dbReference>
<feature type="binding site" evidence="3">
    <location>
        <position position="103"/>
    </location>
    <ligand>
        <name>a divalent metal cation</name>
        <dbReference type="ChEBI" id="CHEBI:60240"/>
        <label>1</label>
    </ligand>
</feature>
<dbReference type="Pfam" id="PF01784">
    <property type="entry name" value="DUF34_NIF3"/>
    <property type="match status" value="1"/>
</dbReference>
<dbReference type="GO" id="GO:0046872">
    <property type="term" value="F:metal ion binding"/>
    <property type="evidence" value="ECO:0007669"/>
    <property type="project" value="UniProtKB-KW"/>
</dbReference>
<dbReference type="EMBL" id="MFKF01000240">
    <property type="protein sequence ID" value="OGG48997.1"/>
    <property type="molecule type" value="Genomic_DNA"/>
</dbReference>
<reference evidence="4 5" key="1">
    <citation type="journal article" date="2016" name="Nat. Commun.">
        <title>Thousands of microbial genomes shed light on interconnected biogeochemical processes in an aquifer system.</title>
        <authorList>
            <person name="Anantharaman K."/>
            <person name="Brown C.T."/>
            <person name="Hug L.A."/>
            <person name="Sharon I."/>
            <person name="Castelle C.J."/>
            <person name="Probst A.J."/>
            <person name="Thomas B.C."/>
            <person name="Singh A."/>
            <person name="Wilkins M.J."/>
            <person name="Karaoz U."/>
            <person name="Brodie E.L."/>
            <person name="Williams K.H."/>
            <person name="Hubbard S.S."/>
            <person name="Banfield J.F."/>
        </authorList>
    </citation>
    <scope>NUCLEOTIDE SEQUENCE [LARGE SCALE GENOMIC DNA]</scope>
    <source>
        <strain evidence="5">RIFCSPLOWO2_12_FULL_64_10</strain>
    </source>
</reference>
<dbReference type="PANTHER" id="PTHR13799:SF14">
    <property type="entry name" value="GTP CYCLOHYDROLASE 1 TYPE 2 HOMOLOG"/>
    <property type="match status" value="1"/>
</dbReference>
<dbReference type="PANTHER" id="PTHR13799">
    <property type="entry name" value="NGG1 INTERACTING FACTOR 3"/>
    <property type="match status" value="1"/>
</dbReference>
<proteinExistence type="inferred from homology"/>
<evidence type="ECO:0000313" key="4">
    <source>
        <dbReference type="EMBL" id="OGG48997.1"/>
    </source>
</evidence>
<dbReference type="InterPro" id="IPR036069">
    <property type="entry name" value="DUF34/NIF3_sf"/>
</dbReference>
<dbReference type="AlphaFoldDB" id="A0A1F6CJ01"/>
<feature type="binding site" evidence="3">
    <location>
        <position position="222"/>
    </location>
    <ligand>
        <name>a divalent metal cation</name>
        <dbReference type="ChEBI" id="CHEBI:60240"/>
        <label>1</label>
    </ligand>
</feature>
<dbReference type="InterPro" id="IPR002678">
    <property type="entry name" value="DUF34/NIF3"/>
</dbReference>
<evidence type="ECO:0000256" key="2">
    <source>
        <dbReference type="ARBA" id="ARBA00022723"/>
    </source>
</evidence>
<comment type="similarity">
    <text evidence="1">Belongs to the GTP cyclohydrolase I type 2/NIF3 family.</text>
</comment>
<dbReference type="Gene3D" id="3.40.1390.30">
    <property type="entry name" value="NIF3 (NGG1p interacting factor 3)-like"/>
    <property type="match status" value="1"/>
</dbReference>
<evidence type="ECO:0000313" key="5">
    <source>
        <dbReference type="Proteomes" id="UP000178606"/>
    </source>
</evidence>
<feature type="binding site" evidence="3">
    <location>
        <position position="63"/>
    </location>
    <ligand>
        <name>a divalent metal cation</name>
        <dbReference type="ChEBI" id="CHEBI:60240"/>
        <label>1</label>
    </ligand>
</feature>
<accession>A0A1F6CJ01</accession>
<sequence length="260" mass="29013">MKAKTFRDHCAQVAPWVDWQKTVDQFMFGDPETEVRGIAVTWLATDAVLKRAAEAGLNFVISHEGAFYPAFARFKSEDLHHREKRELLTELGITLMRCHDTWDRMPTYGIPDAWADFLGFPSEPRPRESFYKICRVDGLRVGDVARQVLQKTGPLGQTAVGVMGDAQKGVSRLAVGAGAITRLPEMHELGADILLATDDGTHTTYCGLWSLDLDIPVLTVSHATAELPGMMRMADYIGREFPGTRVEYLPCGFPTPWMIE</sequence>
<dbReference type="GO" id="GO:0005737">
    <property type="term" value="C:cytoplasm"/>
    <property type="evidence" value="ECO:0007669"/>
    <property type="project" value="TreeGrafter"/>
</dbReference>
<dbReference type="Proteomes" id="UP000178606">
    <property type="component" value="Unassembled WGS sequence"/>
</dbReference>
<gene>
    <name evidence="4" type="ORF">A3F84_14265</name>
</gene>
<organism evidence="4 5">
    <name type="scientific">Handelsmanbacteria sp. (strain RIFCSPLOWO2_12_FULL_64_10)</name>
    <dbReference type="NCBI Taxonomy" id="1817868"/>
    <lineage>
        <taxon>Bacteria</taxon>
        <taxon>Candidatus Handelsmaniibacteriota</taxon>
    </lineage>
</organism>
<evidence type="ECO:0008006" key="6">
    <source>
        <dbReference type="Google" id="ProtNLM"/>
    </source>
</evidence>
<protein>
    <recommendedName>
        <fullName evidence="6">Nif3-like dinuclear metal center hexameric protein</fullName>
    </recommendedName>
</protein>
<feature type="binding site" evidence="3">
    <location>
        <position position="226"/>
    </location>
    <ligand>
        <name>a divalent metal cation</name>
        <dbReference type="ChEBI" id="CHEBI:60240"/>
        <label>1</label>
    </ligand>
</feature>
<evidence type="ECO:0000256" key="3">
    <source>
        <dbReference type="PIRSR" id="PIRSR602678-1"/>
    </source>
</evidence>